<organism evidence="2 3">
    <name type="scientific">Streptosporangium brasiliense</name>
    <dbReference type="NCBI Taxonomy" id="47480"/>
    <lineage>
        <taxon>Bacteria</taxon>
        <taxon>Bacillati</taxon>
        <taxon>Actinomycetota</taxon>
        <taxon>Actinomycetes</taxon>
        <taxon>Streptosporangiales</taxon>
        <taxon>Streptosporangiaceae</taxon>
        <taxon>Streptosporangium</taxon>
    </lineage>
</organism>
<gene>
    <name evidence="2" type="ORF">J2S55_002502</name>
</gene>
<evidence type="ECO:0000256" key="1">
    <source>
        <dbReference type="SAM" id="MobiDB-lite"/>
    </source>
</evidence>
<feature type="region of interest" description="Disordered" evidence="1">
    <location>
        <begin position="1"/>
        <end position="23"/>
    </location>
</feature>
<name>A0ABT9R1Y0_9ACTN</name>
<evidence type="ECO:0000313" key="2">
    <source>
        <dbReference type="EMBL" id="MDP9863236.1"/>
    </source>
</evidence>
<keyword evidence="3" id="KW-1185">Reference proteome</keyword>
<reference evidence="2 3" key="1">
    <citation type="submission" date="2023-07" db="EMBL/GenBank/DDBJ databases">
        <title>Sequencing the genomes of 1000 actinobacteria strains.</title>
        <authorList>
            <person name="Klenk H.-P."/>
        </authorList>
    </citation>
    <scope>NUCLEOTIDE SEQUENCE [LARGE SCALE GENOMIC DNA]</scope>
    <source>
        <strain evidence="2 3">DSM 44109</strain>
    </source>
</reference>
<sequence>MTSTETPARPEQAAGRRAPAPPSRWRRAGVLSIGVALAAAAVGLQTLGLDRDARTAHLTWTGGVGEEVSASRFSARVKAVHAAKAIEATGLSGAVERATTSGIFLIAEVGATANREPQKFATPTLLVEDGKRYAATDKVDASKTITNPFIQVGWWAESVAIFEVPVAALPGSRLVLAPKNGFIGEALLPEVEIDLGLDESAAQRLISNAKDVYQLASKK</sequence>
<accession>A0ABT9R1Y0</accession>
<feature type="compositionally biased region" description="Low complexity" evidence="1">
    <location>
        <begin position="7"/>
        <end position="18"/>
    </location>
</feature>
<proteinExistence type="predicted"/>
<dbReference type="EMBL" id="JAUSRB010000002">
    <property type="protein sequence ID" value="MDP9863236.1"/>
    <property type="molecule type" value="Genomic_DNA"/>
</dbReference>
<evidence type="ECO:0008006" key="4">
    <source>
        <dbReference type="Google" id="ProtNLM"/>
    </source>
</evidence>
<protein>
    <recommendedName>
        <fullName evidence="4">DUF4352 domain-containing protein</fullName>
    </recommendedName>
</protein>
<dbReference type="RefSeq" id="WP_306859963.1">
    <property type="nucleotide sequence ID" value="NZ_JAUSRB010000002.1"/>
</dbReference>
<comment type="caution">
    <text evidence="2">The sequence shown here is derived from an EMBL/GenBank/DDBJ whole genome shotgun (WGS) entry which is preliminary data.</text>
</comment>
<evidence type="ECO:0000313" key="3">
    <source>
        <dbReference type="Proteomes" id="UP001230426"/>
    </source>
</evidence>
<dbReference type="Proteomes" id="UP001230426">
    <property type="component" value="Unassembled WGS sequence"/>
</dbReference>